<name>A0ABS8UNI3_DATST</name>
<proteinExistence type="predicted"/>
<reference evidence="1 2" key="1">
    <citation type="journal article" date="2021" name="BMC Genomics">
        <title>Datura genome reveals duplications of psychoactive alkaloid biosynthetic genes and high mutation rate following tissue culture.</title>
        <authorList>
            <person name="Rajewski A."/>
            <person name="Carter-House D."/>
            <person name="Stajich J."/>
            <person name="Litt A."/>
        </authorList>
    </citation>
    <scope>NUCLEOTIDE SEQUENCE [LARGE SCALE GENOMIC DNA]</scope>
    <source>
        <strain evidence="1">AR-01</strain>
    </source>
</reference>
<evidence type="ECO:0000313" key="2">
    <source>
        <dbReference type="Proteomes" id="UP000823775"/>
    </source>
</evidence>
<gene>
    <name evidence="1" type="ORF">HAX54_017958</name>
</gene>
<evidence type="ECO:0000313" key="1">
    <source>
        <dbReference type="EMBL" id="MCD9559728.1"/>
    </source>
</evidence>
<organism evidence="1 2">
    <name type="scientific">Datura stramonium</name>
    <name type="common">Jimsonweed</name>
    <name type="synonym">Common thornapple</name>
    <dbReference type="NCBI Taxonomy" id="4076"/>
    <lineage>
        <taxon>Eukaryota</taxon>
        <taxon>Viridiplantae</taxon>
        <taxon>Streptophyta</taxon>
        <taxon>Embryophyta</taxon>
        <taxon>Tracheophyta</taxon>
        <taxon>Spermatophyta</taxon>
        <taxon>Magnoliopsida</taxon>
        <taxon>eudicotyledons</taxon>
        <taxon>Gunneridae</taxon>
        <taxon>Pentapetalae</taxon>
        <taxon>asterids</taxon>
        <taxon>lamiids</taxon>
        <taxon>Solanales</taxon>
        <taxon>Solanaceae</taxon>
        <taxon>Solanoideae</taxon>
        <taxon>Datureae</taxon>
        <taxon>Datura</taxon>
    </lineage>
</organism>
<comment type="caution">
    <text evidence="1">The sequence shown here is derived from an EMBL/GenBank/DDBJ whole genome shotgun (WGS) entry which is preliminary data.</text>
</comment>
<protein>
    <submittedName>
        <fullName evidence="1">Uncharacterized protein</fullName>
    </submittedName>
</protein>
<dbReference type="EMBL" id="JACEIK010002201">
    <property type="protein sequence ID" value="MCD9559728.1"/>
    <property type="molecule type" value="Genomic_DNA"/>
</dbReference>
<dbReference type="Proteomes" id="UP000823775">
    <property type="component" value="Unassembled WGS sequence"/>
</dbReference>
<keyword evidence="2" id="KW-1185">Reference proteome</keyword>
<sequence length="63" mass="7090">PNWDWTVGRSLGSVPRAAHSARALARRASLALPMPAYHACYSKTMLVHANFYHTCFVNLIMPY</sequence>
<accession>A0ABS8UNI3</accession>
<feature type="non-terminal residue" evidence="1">
    <location>
        <position position="1"/>
    </location>
</feature>